<keyword evidence="4" id="KW-0805">Transcription regulation</keyword>
<dbReference type="InterPro" id="IPR036388">
    <property type="entry name" value="WH-like_DNA-bd_sf"/>
</dbReference>
<organism evidence="7">
    <name type="scientific">freshwater metagenome</name>
    <dbReference type="NCBI Taxonomy" id="449393"/>
    <lineage>
        <taxon>unclassified sequences</taxon>
        <taxon>metagenomes</taxon>
        <taxon>ecological metagenomes</taxon>
    </lineage>
</organism>
<dbReference type="PANTHER" id="PTHR33202">
    <property type="entry name" value="ZINC UPTAKE REGULATION PROTEIN"/>
    <property type="match status" value="1"/>
</dbReference>
<dbReference type="InterPro" id="IPR043135">
    <property type="entry name" value="Fur_C"/>
</dbReference>
<evidence type="ECO:0000313" key="7">
    <source>
        <dbReference type="EMBL" id="CAB4571839.1"/>
    </source>
</evidence>
<dbReference type="GO" id="GO:1900376">
    <property type="term" value="P:regulation of secondary metabolite biosynthetic process"/>
    <property type="evidence" value="ECO:0007669"/>
    <property type="project" value="TreeGrafter"/>
</dbReference>
<dbReference type="PANTHER" id="PTHR33202:SF7">
    <property type="entry name" value="FERRIC UPTAKE REGULATION PROTEIN"/>
    <property type="match status" value="1"/>
</dbReference>
<evidence type="ECO:0000256" key="2">
    <source>
        <dbReference type="ARBA" id="ARBA00022491"/>
    </source>
</evidence>
<dbReference type="InterPro" id="IPR002481">
    <property type="entry name" value="FUR"/>
</dbReference>
<dbReference type="GO" id="GO:0003700">
    <property type="term" value="F:DNA-binding transcription factor activity"/>
    <property type="evidence" value="ECO:0007669"/>
    <property type="project" value="InterPro"/>
</dbReference>
<dbReference type="CDD" id="cd07153">
    <property type="entry name" value="Fur_like"/>
    <property type="match status" value="1"/>
</dbReference>
<reference evidence="7" key="1">
    <citation type="submission" date="2020-05" db="EMBL/GenBank/DDBJ databases">
        <authorList>
            <person name="Chiriac C."/>
            <person name="Salcher M."/>
            <person name="Ghai R."/>
            <person name="Kavagutti S V."/>
        </authorList>
    </citation>
    <scope>NUCLEOTIDE SEQUENCE</scope>
</reference>
<sequence>MKSPAELTDTFRANGLKVTPQRQLLFGLMHGNTVHPTAEALFAEASARMPGISLRTVYQTLTDLASMGELRLIDVGTGATRFDPNTDDHHHVVCSSCGEVRDVYVAGSDRLKVDGLDGFQIEEASILFSGTCVTCASDTVSRASARG</sequence>
<dbReference type="AlphaFoldDB" id="A0A6J6E9E1"/>
<evidence type="ECO:0000256" key="3">
    <source>
        <dbReference type="ARBA" id="ARBA00022833"/>
    </source>
</evidence>
<protein>
    <submittedName>
        <fullName evidence="7">Unannotated protein</fullName>
    </submittedName>
</protein>
<proteinExistence type="inferred from homology"/>
<dbReference type="EMBL" id="CAEZTS010000025">
    <property type="protein sequence ID" value="CAB4571839.1"/>
    <property type="molecule type" value="Genomic_DNA"/>
</dbReference>
<evidence type="ECO:0000256" key="4">
    <source>
        <dbReference type="ARBA" id="ARBA00023015"/>
    </source>
</evidence>
<evidence type="ECO:0000256" key="1">
    <source>
        <dbReference type="ARBA" id="ARBA00007957"/>
    </source>
</evidence>
<dbReference type="GO" id="GO:0000976">
    <property type="term" value="F:transcription cis-regulatory region binding"/>
    <property type="evidence" value="ECO:0007669"/>
    <property type="project" value="TreeGrafter"/>
</dbReference>
<dbReference type="GO" id="GO:0008270">
    <property type="term" value="F:zinc ion binding"/>
    <property type="evidence" value="ECO:0007669"/>
    <property type="project" value="TreeGrafter"/>
</dbReference>
<accession>A0A6J6E9E1</accession>
<keyword evidence="3" id="KW-0862">Zinc</keyword>
<dbReference type="GO" id="GO:0045892">
    <property type="term" value="P:negative regulation of DNA-templated transcription"/>
    <property type="evidence" value="ECO:0007669"/>
    <property type="project" value="TreeGrafter"/>
</dbReference>
<dbReference type="Gene3D" id="1.10.10.10">
    <property type="entry name" value="Winged helix-like DNA-binding domain superfamily/Winged helix DNA-binding domain"/>
    <property type="match status" value="1"/>
</dbReference>
<comment type="similarity">
    <text evidence="1">Belongs to the Fur family.</text>
</comment>
<evidence type="ECO:0000256" key="5">
    <source>
        <dbReference type="ARBA" id="ARBA00023125"/>
    </source>
</evidence>
<keyword evidence="6" id="KW-0804">Transcription</keyword>
<dbReference type="Pfam" id="PF01475">
    <property type="entry name" value="FUR"/>
    <property type="match status" value="1"/>
</dbReference>
<keyword evidence="2" id="KW-0678">Repressor</keyword>
<dbReference type="Gene3D" id="3.30.1490.190">
    <property type="match status" value="1"/>
</dbReference>
<gene>
    <name evidence="7" type="ORF">UFOPK1722_00436</name>
</gene>
<name>A0A6J6E9E1_9ZZZZ</name>
<dbReference type="SUPFAM" id="SSF46785">
    <property type="entry name" value="Winged helix' DNA-binding domain"/>
    <property type="match status" value="1"/>
</dbReference>
<evidence type="ECO:0000256" key="6">
    <source>
        <dbReference type="ARBA" id="ARBA00023163"/>
    </source>
</evidence>
<dbReference type="InterPro" id="IPR036390">
    <property type="entry name" value="WH_DNA-bd_sf"/>
</dbReference>
<keyword evidence="5" id="KW-0238">DNA-binding</keyword>